<dbReference type="AlphaFoldDB" id="A0A1H7YFJ6"/>
<keyword evidence="2" id="KW-1185">Reference proteome</keyword>
<dbReference type="SUPFAM" id="SSF47240">
    <property type="entry name" value="Ferritin-like"/>
    <property type="match status" value="1"/>
</dbReference>
<dbReference type="InterPro" id="IPR009078">
    <property type="entry name" value="Ferritin-like_SF"/>
</dbReference>
<proteinExistence type="predicted"/>
<dbReference type="EMBL" id="FOCG01000001">
    <property type="protein sequence ID" value="SEM44992.1"/>
    <property type="molecule type" value="Genomic_DNA"/>
</dbReference>
<dbReference type="OrthoDB" id="1707820at2"/>
<name>A0A1H7YFJ6_9FIRM</name>
<accession>A0A1H7YFJ6</accession>
<evidence type="ECO:0000313" key="1">
    <source>
        <dbReference type="EMBL" id="SEM44992.1"/>
    </source>
</evidence>
<dbReference type="Proteomes" id="UP000199158">
    <property type="component" value="Unassembled WGS sequence"/>
</dbReference>
<organism evidence="1 2">
    <name type="scientific">Hydrogenoanaerobacterium saccharovorans</name>
    <dbReference type="NCBI Taxonomy" id="474960"/>
    <lineage>
        <taxon>Bacteria</taxon>
        <taxon>Bacillati</taxon>
        <taxon>Bacillota</taxon>
        <taxon>Clostridia</taxon>
        <taxon>Eubacteriales</taxon>
        <taxon>Oscillospiraceae</taxon>
        <taxon>Hydrogenoanaerobacterium</taxon>
    </lineage>
</organism>
<protein>
    <recommendedName>
        <fullName evidence="3">Spore coat protein</fullName>
    </recommendedName>
</protein>
<reference evidence="1 2" key="1">
    <citation type="submission" date="2016-10" db="EMBL/GenBank/DDBJ databases">
        <authorList>
            <person name="de Groot N.N."/>
        </authorList>
    </citation>
    <scope>NUCLEOTIDE SEQUENCE [LARGE SCALE GENOMIC DNA]</scope>
    <source>
        <strain evidence="1 2">CGMCC 1.5070</strain>
    </source>
</reference>
<gene>
    <name evidence="1" type="ORF">SAMN05216180_0018</name>
</gene>
<dbReference type="RefSeq" id="WP_092750435.1">
    <property type="nucleotide sequence ID" value="NZ_FOCG01000001.1"/>
</dbReference>
<evidence type="ECO:0008006" key="3">
    <source>
        <dbReference type="Google" id="ProtNLM"/>
    </source>
</evidence>
<evidence type="ECO:0000313" key="2">
    <source>
        <dbReference type="Proteomes" id="UP000199158"/>
    </source>
</evidence>
<dbReference type="STRING" id="474960.SAMN05216180_0018"/>
<sequence length="61" mass="6962">MANLTSKELSAIEDQLNVEQVLIKKYKMYSQASTDPQLKAKCEQIASKHQDHFNKLMGHLS</sequence>